<keyword evidence="1" id="KW-1133">Transmembrane helix</keyword>
<reference evidence="2 3" key="1">
    <citation type="submission" date="2020-01" db="EMBL/GenBank/DDBJ databases">
        <title>Insect and environment-associated Actinomycetes.</title>
        <authorList>
            <person name="Currrie C."/>
            <person name="Chevrette M."/>
            <person name="Carlson C."/>
            <person name="Stubbendieck R."/>
            <person name="Wendt-Pienkowski E."/>
        </authorList>
    </citation>
    <scope>NUCLEOTIDE SEQUENCE [LARGE SCALE GENOMIC DNA]</scope>
    <source>
        <strain evidence="2 3">SID14172</strain>
    </source>
</reference>
<dbReference type="EMBL" id="JAAGMB010000220">
    <property type="protein sequence ID" value="NEB16831.1"/>
    <property type="molecule type" value="Genomic_DNA"/>
</dbReference>
<accession>A0A6N9UGD1</accession>
<dbReference type="SUPFAM" id="SSF51905">
    <property type="entry name" value="FAD/NAD(P)-binding domain"/>
    <property type="match status" value="1"/>
</dbReference>
<proteinExistence type="predicted"/>
<organism evidence="2 3">
    <name type="scientific">Streptomyces coelicoflavus</name>
    <dbReference type="NCBI Taxonomy" id="285562"/>
    <lineage>
        <taxon>Bacteria</taxon>
        <taxon>Bacillati</taxon>
        <taxon>Actinomycetota</taxon>
        <taxon>Actinomycetes</taxon>
        <taxon>Kitasatosporales</taxon>
        <taxon>Streptomycetaceae</taxon>
        <taxon>Streptomyces</taxon>
    </lineage>
</organism>
<keyword evidence="1" id="KW-0472">Membrane</keyword>
<feature type="transmembrane region" description="Helical" evidence="1">
    <location>
        <begin position="12"/>
        <end position="31"/>
    </location>
</feature>
<keyword evidence="3" id="KW-1185">Reference proteome</keyword>
<keyword evidence="1" id="KW-0812">Transmembrane</keyword>
<feature type="non-terminal residue" evidence="2">
    <location>
        <position position="35"/>
    </location>
</feature>
<evidence type="ECO:0000256" key="1">
    <source>
        <dbReference type="SAM" id="Phobius"/>
    </source>
</evidence>
<gene>
    <name evidence="2" type="ORF">G3I46_09910</name>
</gene>
<dbReference type="AlphaFoldDB" id="A0A6N9UGD1"/>
<name>A0A6N9UGD1_9ACTN</name>
<evidence type="ECO:0000313" key="3">
    <source>
        <dbReference type="Proteomes" id="UP000469545"/>
    </source>
</evidence>
<sequence length="35" mass="3523">MTRTVPGRTDHVVVVGAGLAGLAATLHLLGAGRRV</sequence>
<dbReference type="InterPro" id="IPR036188">
    <property type="entry name" value="FAD/NAD-bd_sf"/>
</dbReference>
<evidence type="ECO:0000313" key="2">
    <source>
        <dbReference type="EMBL" id="NEB16831.1"/>
    </source>
</evidence>
<dbReference type="Gene3D" id="3.50.50.60">
    <property type="entry name" value="FAD/NAD(P)-binding domain"/>
    <property type="match status" value="1"/>
</dbReference>
<comment type="caution">
    <text evidence="2">The sequence shown here is derived from an EMBL/GenBank/DDBJ whole genome shotgun (WGS) entry which is preliminary data.</text>
</comment>
<protein>
    <submittedName>
        <fullName evidence="2">Phytoene desaturase, pro-zeta-carotene producing</fullName>
    </submittedName>
</protein>
<dbReference type="Proteomes" id="UP000469545">
    <property type="component" value="Unassembled WGS sequence"/>
</dbReference>